<dbReference type="Proteomes" id="UP001143480">
    <property type="component" value="Unassembled WGS sequence"/>
</dbReference>
<dbReference type="AlphaFoldDB" id="A0A9W6KN74"/>
<evidence type="ECO:0000313" key="2">
    <source>
        <dbReference type="EMBL" id="GLL03290.1"/>
    </source>
</evidence>
<protein>
    <recommendedName>
        <fullName evidence="1">Bacterial Pleckstrin homology domain-containing protein</fullName>
    </recommendedName>
</protein>
<dbReference type="EMBL" id="BSFP01000032">
    <property type="protein sequence ID" value="GLL03290.1"/>
    <property type="molecule type" value="Genomic_DNA"/>
</dbReference>
<name>A0A9W6KN74_9ACTN</name>
<reference evidence="2" key="1">
    <citation type="journal article" date="2014" name="Int. J. Syst. Evol. Microbiol.">
        <title>Complete genome sequence of Corynebacterium casei LMG S-19264T (=DSM 44701T), isolated from a smear-ripened cheese.</title>
        <authorList>
            <consortium name="US DOE Joint Genome Institute (JGI-PGF)"/>
            <person name="Walter F."/>
            <person name="Albersmeier A."/>
            <person name="Kalinowski J."/>
            <person name="Ruckert C."/>
        </authorList>
    </citation>
    <scope>NUCLEOTIDE SEQUENCE</scope>
    <source>
        <strain evidence="2">VKM Ac-1321</strain>
    </source>
</reference>
<gene>
    <name evidence="2" type="ORF">GCM10017581_050340</name>
</gene>
<reference evidence="2" key="2">
    <citation type="submission" date="2023-01" db="EMBL/GenBank/DDBJ databases">
        <authorList>
            <person name="Sun Q."/>
            <person name="Evtushenko L."/>
        </authorList>
    </citation>
    <scope>NUCLEOTIDE SEQUENCE</scope>
    <source>
        <strain evidence="2">VKM Ac-1321</strain>
    </source>
</reference>
<proteinExistence type="predicted"/>
<dbReference type="InterPro" id="IPR012544">
    <property type="entry name" value="PHb"/>
</dbReference>
<feature type="domain" description="Bacterial Pleckstrin homology" evidence="1">
    <location>
        <begin position="15"/>
        <end position="127"/>
    </location>
</feature>
<organism evidence="2 3">
    <name type="scientific">Dactylosporangium matsuzakiense</name>
    <dbReference type="NCBI Taxonomy" id="53360"/>
    <lineage>
        <taxon>Bacteria</taxon>
        <taxon>Bacillati</taxon>
        <taxon>Actinomycetota</taxon>
        <taxon>Actinomycetes</taxon>
        <taxon>Micromonosporales</taxon>
        <taxon>Micromonosporaceae</taxon>
        <taxon>Dactylosporangium</taxon>
    </lineage>
</organism>
<comment type="caution">
    <text evidence="2">The sequence shown here is derived from an EMBL/GenBank/DDBJ whole genome shotgun (WGS) entry which is preliminary data.</text>
</comment>
<dbReference type="InterPro" id="IPR037063">
    <property type="entry name" value="PHb_sf"/>
</dbReference>
<sequence>MGFAGADYLGGMAQQAKYDRREQYEQIVSGLLPGETIIAVYDAVGVGTGFIGLTDRRVIMQDRSFVGKRVAITSIPYGKVTAVSVVSNKSWAGSFFSSGTIAVHVGTHTYEVDVRGVEKTQHIHNVILHYASSH</sequence>
<accession>A0A9W6KN74</accession>
<keyword evidence="3" id="KW-1185">Reference proteome</keyword>
<dbReference type="SUPFAM" id="SSF50729">
    <property type="entry name" value="PH domain-like"/>
    <property type="match status" value="1"/>
</dbReference>
<evidence type="ECO:0000313" key="3">
    <source>
        <dbReference type="Proteomes" id="UP001143480"/>
    </source>
</evidence>
<dbReference type="Pfam" id="PF08000">
    <property type="entry name" value="bPH_1"/>
    <property type="match status" value="1"/>
</dbReference>
<evidence type="ECO:0000259" key="1">
    <source>
        <dbReference type="Pfam" id="PF08000"/>
    </source>
</evidence>
<dbReference type="Gene3D" id="2.30.29.50">
    <property type="entry name" value="Bacterial Pleckstrin homology domain"/>
    <property type="match status" value="1"/>
</dbReference>